<dbReference type="Proteomes" id="UP000650582">
    <property type="component" value="Unassembled WGS sequence"/>
</dbReference>
<comment type="catalytic activity">
    <reaction evidence="3">
        <text>a 5'-end (N(7)-methyl 5'-triphosphoguanosine)-ribonucleoside-ribonucleotide in mRNA + H2O = a (N(7)-methyl 5'-triphosphoguanosine)-nucleoside + a 5'-end phospho-ribonucleoside in mRNA + H(+)</text>
        <dbReference type="Rhea" id="RHEA:66928"/>
        <dbReference type="Rhea" id="RHEA-COMP:15692"/>
        <dbReference type="Rhea" id="RHEA-COMP:17313"/>
        <dbReference type="ChEBI" id="CHEBI:15377"/>
        <dbReference type="ChEBI" id="CHEBI:15378"/>
        <dbReference type="ChEBI" id="CHEBI:138282"/>
        <dbReference type="ChEBI" id="CHEBI:172876"/>
        <dbReference type="ChEBI" id="CHEBI:172877"/>
    </reaction>
    <physiologicalReaction direction="left-to-right" evidence="3">
        <dbReference type="Rhea" id="RHEA:66929"/>
    </physiologicalReaction>
</comment>
<dbReference type="GO" id="GO:0000956">
    <property type="term" value="P:nuclear-transcribed mRNA catabolic process"/>
    <property type="evidence" value="ECO:0007669"/>
    <property type="project" value="TreeGrafter"/>
</dbReference>
<dbReference type="GO" id="GO:0003723">
    <property type="term" value="F:RNA binding"/>
    <property type="evidence" value="ECO:0007669"/>
    <property type="project" value="UniProtKB-KW"/>
</dbReference>
<evidence type="ECO:0000313" key="11">
    <source>
        <dbReference type="EMBL" id="KAF8753549.1"/>
    </source>
</evidence>
<dbReference type="EMBL" id="JACYCC010000131">
    <property type="protein sequence ID" value="KAF8674217.1"/>
    <property type="molecule type" value="Genomic_DNA"/>
</dbReference>
<evidence type="ECO:0000256" key="5">
    <source>
        <dbReference type="ARBA" id="ARBA00048124"/>
    </source>
</evidence>
<dbReference type="AlphaFoldDB" id="A0A8H7H4C2"/>
<evidence type="ECO:0000256" key="6">
    <source>
        <dbReference type="RuleBase" id="RU367113"/>
    </source>
</evidence>
<dbReference type="EC" id="3.6.1.-" evidence="6"/>
<feature type="domain" description="RAI1-like" evidence="8">
    <location>
        <begin position="55"/>
        <end position="290"/>
    </location>
</feature>
<dbReference type="GO" id="GO:0046872">
    <property type="term" value="F:metal ion binding"/>
    <property type="evidence" value="ECO:0007669"/>
    <property type="project" value="UniProtKB-KW"/>
</dbReference>
<evidence type="ECO:0000256" key="1">
    <source>
        <dbReference type="ARBA" id="ARBA00001968"/>
    </source>
</evidence>
<comment type="catalytic activity">
    <reaction evidence="5">
        <text>a 5'-end NAD(+)-phospho-ribonucleoside in mRNA + H2O = a 5'-end phospho-ribonucleoside in mRNA + NAD(+) + H(+)</text>
        <dbReference type="Rhea" id="RHEA:60880"/>
        <dbReference type="Rhea" id="RHEA-COMP:15692"/>
        <dbReference type="Rhea" id="RHEA-COMP:15698"/>
        <dbReference type="ChEBI" id="CHEBI:15377"/>
        <dbReference type="ChEBI" id="CHEBI:15378"/>
        <dbReference type="ChEBI" id="CHEBI:57540"/>
        <dbReference type="ChEBI" id="CHEBI:138282"/>
        <dbReference type="ChEBI" id="CHEBI:144029"/>
    </reaction>
    <physiologicalReaction direction="left-to-right" evidence="5">
        <dbReference type="Rhea" id="RHEA:60881"/>
    </physiologicalReaction>
</comment>
<dbReference type="GO" id="GO:0000166">
    <property type="term" value="F:nucleotide binding"/>
    <property type="evidence" value="ECO:0007669"/>
    <property type="project" value="UniProtKB-KW"/>
</dbReference>
<dbReference type="GO" id="GO:0005829">
    <property type="term" value="C:cytosol"/>
    <property type="evidence" value="ECO:0007669"/>
    <property type="project" value="TreeGrafter"/>
</dbReference>
<comment type="function">
    <text evidence="6">Decapping enzyme for NAD-capped RNAs: specifically hydrolyzes the nicotinamide adenine dinucleotide (NAD) cap from a subset of RNAs by removing the entire NAD moiety from the 5'-end of an NAD-capped RNA.</text>
</comment>
<dbReference type="Proteomes" id="UP000614334">
    <property type="component" value="Unassembled WGS sequence"/>
</dbReference>
<feature type="region of interest" description="Disordered" evidence="7">
    <location>
        <begin position="1"/>
        <end position="33"/>
    </location>
</feature>
<protein>
    <recommendedName>
        <fullName evidence="6">Decapping nuclease</fullName>
        <ecNumber evidence="6">3.6.1.-</ecNumber>
    </recommendedName>
</protein>
<feature type="compositionally biased region" description="Basic and acidic residues" evidence="7">
    <location>
        <begin position="23"/>
        <end position="32"/>
    </location>
</feature>
<evidence type="ECO:0000256" key="3">
    <source>
        <dbReference type="ARBA" id="ARBA00044676"/>
    </source>
</evidence>
<evidence type="ECO:0000259" key="8">
    <source>
        <dbReference type="Pfam" id="PF08652"/>
    </source>
</evidence>
<name>A0A8H7H4C2_9AGAM</name>
<dbReference type="GO" id="GO:0034353">
    <property type="term" value="F:mRNA 5'-diphosphatase activity"/>
    <property type="evidence" value="ECO:0007669"/>
    <property type="project" value="TreeGrafter"/>
</dbReference>
<comment type="caution">
    <text evidence="9">The sequence shown here is derived from an EMBL/GenBank/DDBJ whole genome shotgun (WGS) entry which is preliminary data.</text>
</comment>
<dbReference type="InterPro" id="IPR039039">
    <property type="entry name" value="RAI1-like_fam"/>
</dbReference>
<accession>A0A8H7H4C2</accession>
<comment type="cofactor">
    <cofactor evidence="1 6">
        <name>a divalent metal cation</name>
        <dbReference type="ChEBI" id="CHEBI:60240"/>
    </cofactor>
</comment>
<keyword evidence="6" id="KW-0547">Nucleotide-binding</keyword>
<comment type="catalytic activity">
    <reaction evidence="4">
        <text>a 5'-end triphospho-ribonucleoside in mRNA + H2O = a 5'-end phospho-ribonucleoside in mRNA + diphosphate + H(+)</text>
        <dbReference type="Rhea" id="RHEA:78683"/>
        <dbReference type="Rhea" id="RHEA-COMP:15692"/>
        <dbReference type="Rhea" id="RHEA-COMP:17164"/>
        <dbReference type="ChEBI" id="CHEBI:15377"/>
        <dbReference type="ChEBI" id="CHEBI:15378"/>
        <dbReference type="ChEBI" id="CHEBI:33019"/>
        <dbReference type="ChEBI" id="CHEBI:138282"/>
        <dbReference type="ChEBI" id="CHEBI:167618"/>
    </reaction>
    <physiologicalReaction direction="left-to-right" evidence="4">
        <dbReference type="Rhea" id="RHEA:78684"/>
    </physiologicalReaction>
</comment>
<dbReference type="Pfam" id="PF08652">
    <property type="entry name" value="RAI1"/>
    <property type="match status" value="1"/>
</dbReference>
<evidence type="ECO:0000313" key="12">
    <source>
        <dbReference type="Proteomes" id="UP000650582"/>
    </source>
</evidence>
<dbReference type="GO" id="GO:0005634">
    <property type="term" value="C:nucleus"/>
    <property type="evidence" value="ECO:0007669"/>
    <property type="project" value="UniProtKB-SubCell"/>
</dbReference>
<dbReference type="GO" id="GO:0110155">
    <property type="term" value="P:NAD-cap decapping"/>
    <property type="evidence" value="ECO:0007669"/>
    <property type="project" value="TreeGrafter"/>
</dbReference>
<evidence type="ECO:0000313" key="9">
    <source>
        <dbReference type="EMBL" id="KAF8674217.1"/>
    </source>
</evidence>
<dbReference type="PANTHER" id="PTHR12395">
    <property type="entry name" value="DOM-3 RELATED"/>
    <property type="match status" value="1"/>
</dbReference>
<keyword evidence="6" id="KW-0539">Nucleus</keyword>
<gene>
    <name evidence="11" type="ORF">RHS01_06963</name>
    <name evidence="10" type="ORF">RHS03_07259</name>
    <name evidence="9" type="ORF">RHS04_07357</name>
</gene>
<sequence length="371" mass="43153">MSNHKRKIQDTDDATLLPPLKQSKVEDKENNKTRVTQYTLSLETSPAEPSPAIGQPQQLTCFSYTPNRELRFDSSALKYYVPAPINADLGYRYEHWTKRPEERGRIDSLLRAIGQDHIVGERKKGAFICWRGVMTKLLTAPFENRDSVNLNLMFVDSCIYAEEHTTDTALAEKENMAPRQRRMTYYGYSFESFSTWEEPLQRKEQHLERDRTRCWSGDVDTNVQFCSVVKTKIGAERMILGGEVDCCKDRYTGQPNTYVELKTSMVIRNAQDEERFERKLLKFWAQSFLSTLTEHNRNKSKDATDISSSPTSARRPEEVENMDVWRLEIRPGTRMVTLYKLEPTEVEEVVNDEDRVGFLPTWFWNAVTDKV</sequence>
<dbReference type="EMBL" id="JACYCF010000013">
    <property type="protein sequence ID" value="KAF8753549.1"/>
    <property type="molecule type" value="Genomic_DNA"/>
</dbReference>
<reference evidence="9" key="1">
    <citation type="submission" date="2020-09" db="EMBL/GenBank/DDBJ databases">
        <title>Comparative genome analyses of four rice-infecting Rhizoctonia solani isolates reveal extensive enrichment of homogalacturonan modification genes.</title>
        <authorList>
            <person name="Lee D.-Y."/>
            <person name="Jeon J."/>
            <person name="Kim K.-T."/>
            <person name="Cheong K."/>
            <person name="Song H."/>
            <person name="Choi G."/>
            <person name="Ko J."/>
            <person name="Opiyo S.O."/>
            <person name="Zuo S."/>
            <person name="Madhav S."/>
            <person name="Lee Y.-H."/>
            <person name="Wang G.-L."/>
        </authorList>
    </citation>
    <scope>NUCLEOTIDE SEQUENCE</scope>
    <source>
        <strain evidence="11">AG1-IA B2</strain>
        <strain evidence="10">AG1-IA WGL</strain>
        <strain evidence="9">AG1-IA YN-7</strain>
    </source>
</reference>
<organism evidence="9 12">
    <name type="scientific">Rhizoctonia solani</name>
    <dbReference type="NCBI Taxonomy" id="456999"/>
    <lineage>
        <taxon>Eukaryota</taxon>
        <taxon>Fungi</taxon>
        <taxon>Dikarya</taxon>
        <taxon>Basidiomycota</taxon>
        <taxon>Agaricomycotina</taxon>
        <taxon>Agaricomycetes</taxon>
        <taxon>Cantharellales</taxon>
        <taxon>Ceratobasidiaceae</taxon>
        <taxon>Rhizoctonia</taxon>
    </lineage>
</organism>
<evidence type="ECO:0000256" key="7">
    <source>
        <dbReference type="SAM" id="MobiDB-lite"/>
    </source>
</evidence>
<evidence type="ECO:0000313" key="10">
    <source>
        <dbReference type="EMBL" id="KAF8699294.1"/>
    </source>
</evidence>
<evidence type="ECO:0000256" key="2">
    <source>
        <dbReference type="ARBA" id="ARBA00006562"/>
    </source>
</evidence>
<dbReference type="EMBL" id="JACYCD010000239">
    <property type="protein sequence ID" value="KAF8699294.1"/>
    <property type="molecule type" value="Genomic_DNA"/>
</dbReference>
<dbReference type="PANTHER" id="PTHR12395:SF9">
    <property type="entry name" value="DECAPPING AND EXORIBONUCLEASE PROTEIN"/>
    <property type="match status" value="1"/>
</dbReference>
<comment type="similarity">
    <text evidence="2 6">Belongs to the DXO/Dom3Z family.</text>
</comment>
<dbReference type="OrthoDB" id="5853397at2759"/>
<dbReference type="Proteomes" id="UP000602905">
    <property type="component" value="Unassembled WGS sequence"/>
</dbReference>
<keyword evidence="6" id="KW-0540">Nuclease</keyword>
<keyword evidence="6" id="KW-0378">Hydrolase</keyword>
<evidence type="ECO:0000256" key="4">
    <source>
        <dbReference type="ARBA" id="ARBA00044692"/>
    </source>
</evidence>
<comment type="subcellular location">
    <subcellularLocation>
        <location evidence="6">Nucleus</location>
    </subcellularLocation>
</comment>
<proteinExistence type="inferred from homology"/>
<keyword evidence="6" id="KW-0694">RNA-binding</keyword>
<keyword evidence="6" id="KW-0479">Metal-binding</keyword>
<dbReference type="GO" id="GO:0004518">
    <property type="term" value="F:nuclease activity"/>
    <property type="evidence" value="ECO:0007669"/>
    <property type="project" value="UniProtKB-KW"/>
</dbReference>
<dbReference type="InterPro" id="IPR013961">
    <property type="entry name" value="RAI1"/>
</dbReference>